<keyword evidence="13" id="KW-0865">Zymogen</keyword>
<dbReference type="OrthoDB" id="409122at2759"/>
<keyword evidence="6 15" id="KW-0645">Protease</keyword>
<keyword evidence="8 16" id="KW-0732">Signal</keyword>
<feature type="domain" description="Peptidase S53" evidence="17">
    <location>
        <begin position="229"/>
        <end position="611"/>
    </location>
</feature>
<evidence type="ECO:0000256" key="7">
    <source>
        <dbReference type="ARBA" id="ARBA00022723"/>
    </source>
</evidence>
<dbReference type="AlphaFoldDB" id="A0A8H6MB98"/>
<evidence type="ECO:0000256" key="2">
    <source>
        <dbReference type="ARBA" id="ARBA00002451"/>
    </source>
</evidence>
<keyword evidence="14" id="KW-0325">Glycoprotein</keyword>
<evidence type="ECO:0000256" key="16">
    <source>
        <dbReference type="SAM" id="SignalP"/>
    </source>
</evidence>
<dbReference type="PANTHER" id="PTHR14218:SF15">
    <property type="entry name" value="TRIPEPTIDYL-PEPTIDASE 1"/>
    <property type="match status" value="1"/>
</dbReference>
<dbReference type="Pfam" id="PF09286">
    <property type="entry name" value="Pro-kuma_activ"/>
    <property type="match status" value="1"/>
</dbReference>
<comment type="catalytic activity">
    <reaction evidence="1">
        <text>Release of an N-terminal tripeptide from a polypeptide.</text>
        <dbReference type="EC" id="3.4.14.10"/>
    </reaction>
</comment>
<evidence type="ECO:0000313" key="18">
    <source>
        <dbReference type="EMBL" id="KAF6762020.1"/>
    </source>
</evidence>
<reference evidence="18 19" key="1">
    <citation type="submission" date="2020-07" db="EMBL/GenBank/DDBJ databases">
        <title>Comparative genomics of pyrophilous fungi reveals a link between fire events and developmental genes.</title>
        <authorList>
            <consortium name="DOE Joint Genome Institute"/>
            <person name="Steindorff A.S."/>
            <person name="Carver A."/>
            <person name="Calhoun S."/>
            <person name="Stillman K."/>
            <person name="Liu H."/>
            <person name="Lipzen A."/>
            <person name="Pangilinan J."/>
            <person name="Labutti K."/>
            <person name="Bruns T.D."/>
            <person name="Grigoriev I.V."/>
        </authorList>
    </citation>
    <scope>NUCLEOTIDE SEQUENCE [LARGE SCALE GENOMIC DNA]</scope>
    <source>
        <strain evidence="18 19">CBS 144469</strain>
    </source>
</reference>
<feature type="chain" id="PRO_5034183770" description="tripeptidyl-peptidase II" evidence="16">
    <location>
        <begin position="19"/>
        <end position="612"/>
    </location>
</feature>
<evidence type="ECO:0000256" key="15">
    <source>
        <dbReference type="PROSITE-ProRule" id="PRU01032"/>
    </source>
</evidence>
<dbReference type="GO" id="GO:0005576">
    <property type="term" value="C:extracellular region"/>
    <property type="evidence" value="ECO:0007669"/>
    <property type="project" value="UniProtKB-SubCell"/>
</dbReference>
<dbReference type="InterPro" id="IPR015366">
    <property type="entry name" value="S53_propep"/>
</dbReference>
<dbReference type="EMBL" id="JACGCI010000008">
    <property type="protein sequence ID" value="KAF6762020.1"/>
    <property type="molecule type" value="Genomic_DNA"/>
</dbReference>
<dbReference type="InterPro" id="IPR036852">
    <property type="entry name" value="Peptidase_S8/S53_dom_sf"/>
</dbReference>
<evidence type="ECO:0000259" key="17">
    <source>
        <dbReference type="PROSITE" id="PS51695"/>
    </source>
</evidence>
<dbReference type="EC" id="3.4.14.10" evidence="4"/>
<comment type="function">
    <text evidence="2">Secreted tripeptidyl-peptidase which degrades proteins at acidic pHs and is involved in virulence.</text>
</comment>
<dbReference type="CDD" id="cd11377">
    <property type="entry name" value="Pro-peptidase_S53"/>
    <property type="match status" value="1"/>
</dbReference>
<keyword evidence="12" id="KW-0843">Virulence</keyword>
<comment type="cofactor">
    <cofactor evidence="15">
        <name>Ca(2+)</name>
        <dbReference type="ChEBI" id="CHEBI:29108"/>
    </cofactor>
    <text evidence="15">Binds 1 Ca(2+) ion per subunit.</text>
</comment>
<dbReference type="FunFam" id="3.40.50.200:FF:000015">
    <property type="entry name" value="Tripeptidyl peptidase A"/>
    <property type="match status" value="1"/>
</dbReference>
<evidence type="ECO:0000256" key="1">
    <source>
        <dbReference type="ARBA" id="ARBA00001910"/>
    </source>
</evidence>
<dbReference type="GO" id="GO:0008240">
    <property type="term" value="F:tripeptidyl-peptidase activity"/>
    <property type="evidence" value="ECO:0007669"/>
    <property type="project" value="UniProtKB-EC"/>
</dbReference>
<keyword evidence="9 15" id="KW-0378">Hydrolase</keyword>
<evidence type="ECO:0000256" key="6">
    <source>
        <dbReference type="ARBA" id="ARBA00022670"/>
    </source>
</evidence>
<accession>A0A8H6MB98</accession>
<organism evidence="18 19">
    <name type="scientific">Ephemerocybe angulata</name>
    <dbReference type="NCBI Taxonomy" id="980116"/>
    <lineage>
        <taxon>Eukaryota</taxon>
        <taxon>Fungi</taxon>
        <taxon>Dikarya</taxon>
        <taxon>Basidiomycota</taxon>
        <taxon>Agaricomycotina</taxon>
        <taxon>Agaricomycetes</taxon>
        <taxon>Agaricomycetidae</taxon>
        <taxon>Agaricales</taxon>
        <taxon>Agaricineae</taxon>
        <taxon>Psathyrellaceae</taxon>
        <taxon>Ephemerocybe</taxon>
    </lineage>
</organism>
<evidence type="ECO:0000256" key="11">
    <source>
        <dbReference type="ARBA" id="ARBA00022837"/>
    </source>
</evidence>
<dbReference type="SUPFAM" id="SSF52743">
    <property type="entry name" value="Subtilisin-like"/>
    <property type="match status" value="1"/>
</dbReference>
<feature type="binding site" evidence="15">
    <location>
        <position position="589"/>
    </location>
    <ligand>
        <name>Ca(2+)</name>
        <dbReference type="ChEBI" id="CHEBI:29108"/>
    </ligand>
</feature>
<gene>
    <name evidence="18" type="ORF">DFP72DRAFT_957798</name>
</gene>
<keyword evidence="11 15" id="KW-0106">Calcium</keyword>
<dbReference type="SUPFAM" id="SSF54897">
    <property type="entry name" value="Protease propeptides/inhibitors"/>
    <property type="match status" value="1"/>
</dbReference>
<evidence type="ECO:0000256" key="3">
    <source>
        <dbReference type="ARBA" id="ARBA00004239"/>
    </source>
</evidence>
<dbReference type="GO" id="GO:0004252">
    <property type="term" value="F:serine-type endopeptidase activity"/>
    <property type="evidence" value="ECO:0007669"/>
    <property type="project" value="UniProtKB-UniRule"/>
</dbReference>
<keyword evidence="7 15" id="KW-0479">Metal-binding</keyword>
<dbReference type="Proteomes" id="UP000521943">
    <property type="component" value="Unassembled WGS sequence"/>
</dbReference>
<evidence type="ECO:0000256" key="8">
    <source>
        <dbReference type="ARBA" id="ARBA00022729"/>
    </source>
</evidence>
<dbReference type="GO" id="GO:0046872">
    <property type="term" value="F:metal ion binding"/>
    <property type="evidence" value="ECO:0007669"/>
    <property type="project" value="UniProtKB-UniRule"/>
</dbReference>
<feature type="binding site" evidence="15">
    <location>
        <position position="571"/>
    </location>
    <ligand>
        <name>Ca(2+)</name>
        <dbReference type="ChEBI" id="CHEBI:29108"/>
    </ligand>
</feature>
<dbReference type="SMART" id="SM00944">
    <property type="entry name" value="Pro-kuma_activ"/>
    <property type="match status" value="1"/>
</dbReference>
<feature type="signal peptide" evidence="16">
    <location>
        <begin position="1"/>
        <end position="18"/>
    </location>
</feature>
<dbReference type="InterPro" id="IPR050819">
    <property type="entry name" value="Tripeptidyl-peptidase_I"/>
</dbReference>
<comment type="caution">
    <text evidence="18">The sequence shown here is derived from an EMBL/GenBank/DDBJ whole genome shotgun (WGS) entry which is preliminary data.</text>
</comment>
<dbReference type="PROSITE" id="PS00138">
    <property type="entry name" value="SUBTILASE_SER"/>
    <property type="match status" value="1"/>
</dbReference>
<comment type="subcellular location">
    <subcellularLocation>
        <location evidence="3">Secreted</location>
        <location evidence="3">Extracellular space</location>
    </subcellularLocation>
</comment>
<feature type="binding site" evidence="15">
    <location>
        <position position="591"/>
    </location>
    <ligand>
        <name>Ca(2+)</name>
        <dbReference type="ChEBI" id="CHEBI:29108"/>
    </ligand>
</feature>
<keyword evidence="10 15" id="KW-0720">Serine protease</keyword>
<feature type="active site" description="Charge relay system" evidence="15">
    <location>
        <position position="305"/>
    </location>
</feature>
<evidence type="ECO:0000256" key="4">
    <source>
        <dbReference type="ARBA" id="ARBA00012462"/>
    </source>
</evidence>
<feature type="active site" description="Charge relay system" evidence="15">
    <location>
        <position position="525"/>
    </location>
</feature>
<evidence type="ECO:0000256" key="9">
    <source>
        <dbReference type="ARBA" id="ARBA00022801"/>
    </source>
</evidence>
<dbReference type="CDD" id="cd04056">
    <property type="entry name" value="Peptidases_S53"/>
    <property type="match status" value="1"/>
</dbReference>
<dbReference type="PANTHER" id="PTHR14218">
    <property type="entry name" value="PROTEASE S8 TRIPEPTIDYL PEPTIDASE I CLN2"/>
    <property type="match status" value="1"/>
</dbReference>
<keyword evidence="5" id="KW-0964">Secreted</keyword>
<keyword evidence="19" id="KW-1185">Reference proteome</keyword>
<dbReference type="InterPro" id="IPR023828">
    <property type="entry name" value="Peptidase_S8_Ser-AS"/>
</dbReference>
<proteinExistence type="predicted"/>
<name>A0A8H6MB98_9AGAR</name>
<dbReference type="Gene3D" id="3.40.50.200">
    <property type="entry name" value="Peptidase S8/S53 domain"/>
    <property type="match status" value="1"/>
</dbReference>
<evidence type="ECO:0000256" key="12">
    <source>
        <dbReference type="ARBA" id="ARBA00023026"/>
    </source>
</evidence>
<evidence type="ECO:0000313" key="19">
    <source>
        <dbReference type="Proteomes" id="UP000521943"/>
    </source>
</evidence>
<evidence type="ECO:0000256" key="14">
    <source>
        <dbReference type="ARBA" id="ARBA00023180"/>
    </source>
</evidence>
<evidence type="ECO:0000256" key="5">
    <source>
        <dbReference type="ARBA" id="ARBA00022525"/>
    </source>
</evidence>
<protein>
    <recommendedName>
        <fullName evidence="4">tripeptidyl-peptidase II</fullName>
        <ecNumber evidence="4">3.4.14.10</ecNumber>
    </recommendedName>
</protein>
<evidence type="ECO:0000256" key="10">
    <source>
        <dbReference type="ARBA" id="ARBA00022825"/>
    </source>
</evidence>
<dbReference type="PROSITE" id="PS51695">
    <property type="entry name" value="SEDOLISIN"/>
    <property type="match status" value="1"/>
</dbReference>
<feature type="binding site" evidence="15">
    <location>
        <position position="570"/>
    </location>
    <ligand>
        <name>Ca(2+)</name>
        <dbReference type="ChEBI" id="CHEBI:29108"/>
    </ligand>
</feature>
<dbReference type="InterPro" id="IPR030400">
    <property type="entry name" value="Sedolisin_dom"/>
</dbReference>
<sequence>MRISLGFLVLALASSSYAIPNKGAYQVKEEVNVPRGWVKHAEAPADHTITLRIGLPQPNFNVLEKHLYEVSDPEHERYGSHLSKEEVEELIAPHSESLDAVNNWLSSHGLQETDLVRSPAKDWVTISVPVAFAEKMLDTKYNVWKHTASGDTLVRTTSWSLPKELHQHVDVIQPTTMFGRLRSAKSTIVWGDDEAEARVAANAKDSVEATTGATISANGQEVDASCDKVITIKCLQQLYNAVGYTPKKDTKSTIGIPGYLEEYANIEDLQSFFAEQRPDALNSTFKFIGIKGGENPQNLTLSGAEAALDVQFAYGLSYPIPGTYYQTASRPPFKADVRTPTNTNEAYVDWLDFVLAQKDTPLTISTSYGDDEQTVPKSYAIRACAGFAQLGARGVSLMFSSGDYGVGDNNPDPATQECFTNDGKNTTRFIPVFPSSCPYVTSIGGTQGVPEVAVSRFGSGGGFSDYFPRPLYQFAAVQKYINALPKDHYKGLYNKAGRAFPDVAAQGDRYRIYLKGVPRSIGGTSASSPTFAGFVALLNDARLSAGKPPLGFLNPLLYSSAVERAGALNDITSGSNPGCGTPGFNATEGWDPVTGLGTPNFGKLKDIVLRGY</sequence>
<dbReference type="GO" id="GO:0006508">
    <property type="term" value="P:proteolysis"/>
    <property type="evidence" value="ECO:0007669"/>
    <property type="project" value="UniProtKB-KW"/>
</dbReference>
<feature type="active site" description="Charge relay system" evidence="15">
    <location>
        <position position="309"/>
    </location>
</feature>
<evidence type="ECO:0000256" key="13">
    <source>
        <dbReference type="ARBA" id="ARBA00023145"/>
    </source>
</evidence>